<evidence type="ECO:0000256" key="4">
    <source>
        <dbReference type="PROSITE-ProRule" id="PRU00169"/>
    </source>
</evidence>
<name>A0ABV7X7E3_9SPHN</name>
<organism evidence="7 8">
    <name type="scientific">Sphingoaurantiacus capsulatus</name>
    <dbReference type="NCBI Taxonomy" id="1771310"/>
    <lineage>
        <taxon>Bacteria</taxon>
        <taxon>Pseudomonadati</taxon>
        <taxon>Pseudomonadota</taxon>
        <taxon>Alphaproteobacteria</taxon>
        <taxon>Sphingomonadales</taxon>
        <taxon>Sphingosinicellaceae</taxon>
        <taxon>Sphingoaurantiacus</taxon>
    </lineage>
</organism>
<dbReference type="SMART" id="SM00448">
    <property type="entry name" value="REC"/>
    <property type="match status" value="1"/>
</dbReference>
<sequence>MNEKIVYVVDDDDAVRDSARRLLKIVGYEVETFDSANAFMDGVDSLKPGCVIFDINMPGISGLEAQKQLKERGAAFPVIILTGQGDIGKAVQAMKNGAVEFIEKPYQNEALLNAVEAGFAQLGVRLSEDAANEKAAGVVGRLSPRERQVLQGMLTGLPNKLIGHQLGLSTRTVEVYRSKVMDKLEVRSLSSAVKLALAAGLPELEAG</sequence>
<dbReference type="SUPFAM" id="SSF52172">
    <property type="entry name" value="CheY-like"/>
    <property type="match status" value="1"/>
</dbReference>
<keyword evidence="4" id="KW-0597">Phosphoprotein</keyword>
<accession>A0ABV7X7E3</accession>
<evidence type="ECO:0000256" key="3">
    <source>
        <dbReference type="ARBA" id="ARBA00023163"/>
    </source>
</evidence>
<keyword evidence="2" id="KW-0238">DNA-binding</keyword>
<dbReference type="Gene3D" id="3.40.50.2300">
    <property type="match status" value="1"/>
</dbReference>
<comment type="caution">
    <text evidence="7">The sequence shown here is derived from an EMBL/GenBank/DDBJ whole genome shotgun (WGS) entry which is preliminary data.</text>
</comment>
<dbReference type="PROSITE" id="PS50043">
    <property type="entry name" value="HTH_LUXR_2"/>
    <property type="match status" value="1"/>
</dbReference>
<dbReference type="EMBL" id="JBHRXV010000001">
    <property type="protein sequence ID" value="MFC3711118.1"/>
    <property type="molecule type" value="Genomic_DNA"/>
</dbReference>
<dbReference type="PANTHER" id="PTHR44688:SF16">
    <property type="entry name" value="DNA-BINDING TRANSCRIPTIONAL ACTIVATOR DEVR_DOSR"/>
    <property type="match status" value="1"/>
</dbReference>
<dbReference type="CDD" id="cd06170">
    <property type="entry name" value="LuxR_C_like"/>
    <property type="match status" value="1"/>
</dbReference>
<dbReference type="PANTHER" id="PTHR44688">
    <property type="entry name" value="DNA-BINDING TRANSCRIPTIONAL ACTIVATOR DEVR_DOSR"/>
    <property type="match status" value="1"/>
</dbReference>
<dbReference type="Pfam" id="PF00072">
    <property type="entry name" value="Response_reg"/>
    <property type="match status" value="1"/>
</dbReference>
<dbReference type="SMART" id="SM00421">
    <property type="entry name" value="HTH_LUXR"/>
    <property type="match status" value="1"/>
</dbReference>
<dbReference type="InterPro" id="IPR000792">
    <property type="entry name" value="Tscrpt_reg_LuxR_C"/>
</dbReference>
<dbReference type="InterPro" id="IPR001789">
    <property type="entry name" value="Sig_transdc_resp-reg_receiver"/>
</dbReference>
<dbReference type="RefSeq" id="WP_380855409.1">
    <property type="nucleotide sequence ID" value="NZ_JBHRXV010000001.1"/>
</dbReference>
<feature type="modified residue" description="4-aspartylphosphate" evidence="4">
    <location>
        <position position="54"/>
    </location>
</feature>
<protein>
    <submittedName>
        <fullName evidence="7">Response regulator transcription factor</fullName>
    </submittedName>
</protein>
<dbReference type="SUPFAM" id="SSF46894">
    <property type="entry name" value="C-terminal effector domain of the bipartite response regulators"/>
    <property type="match status" value="1"/>
</dbReference>
<evidence type="ECO:0000313" key="7">
    <source>
        <dbReference type="EMBL" id="MFC3711118.1"/>
    </source>
</evidence>
<keyword evidence="3" id="KW-0804">Transcription</keyword>
<dbReference type="PROSITE" id="PS50110">
    <property type="entry name" value="RESPONSE_REGULATORY"/>
    <property type="match status" value="1"/>
</dbReference>
<dbReference type="PRINTS" id="PR00038">
    <property type="entry name" value="HTHLUXR"/>
</dbReference>
<keyword evidence="8" id="KW-1185">Reference proteome</keyword>
<keyword evidence="1" id="KW-0805">Transcription regulation</keyword>
<dbReference type="Pfam" id="PF00196">
    <property type="entry name" value="GerE"/>
    <property type="match status" value="1"/>
</dbReference>
<dbReference type="InterPro" id="IPR011006">
    <property type="entry name" value="CheY-like_superfamily"/>
</dbReference>
<reference evidence="8" key="1">
    <citation type="journal article" date="2019" name="Int. J. Syst. Evol. Microbiol.">
        <title>The Global Catalogue of Microorganisms (GCM) 10K type strain sequencing project: providing services to taxonomists for standard genome sequencing and annotation.</title>
        <authorList>
            <consortium name="The Broad Institute Genomics Platform"/>
            <consortium name="The Broad Institute Genome Sequencing Center for Infectious Disease"/>
            <person name="Wu L."/>
            <person name="Ma J."/>
        </authorList>
    </citation>
    <scope>NUCLEOTIDE SEQUENCE [LARGE SCALE GENOMIC DNA]</scope>
    <source>
        <strain evidence="8">KCTC 42644</strain>
    </source>
</reference>
<feature type="domain" description="HTH luxR-type" evidence="5">
    <location>
        <begin position="135"/>
        <end position="200"/>
    </location>
</feature>
<dbReference type="InterPro" id="IPR016032">
    <property type="entry name" value="Sig_transdc_resp-reg_C-effctor"/>
</dbReference>
<evidence type="ECO:0000259" key="6">
    <source>
        <dbReference type="PROSITE" id="PS50110"/>
    </source>
</evidence>
<evidence type="ECO:0000256" key="1">
    <source>
        <dbReference type="ARBA" id="ARBA00023015"/>
    </source>
</evidence>
<evidence type="ECO:0000259" key="5">
    <source>
        <dbReference type="PROSITE" id="PS50043"/>
    </source>
</evidence>
<evidence type="ECO:0000256" key="2">
    <source>
        <dbReference type="ARBA" id="ARBA00023125"/>
    </source>
</evidence>
<gene>
    <name evidence="7" type="ORF">ACFOMD_00955</name>
</gene>
<proteinExistence type="predicted"/>
<feature type="domain" description="Response regulatory" evidence="6">
    <location>
        <begin position="5"/>
        <end position="119"/>
    </location>
</feature>
<dbReference type="Gene3D" id="1.10.10.10">
    <property type="entry name" value="Winged helix-like DNA-binding domain superfamily/Winged helix DNA-binding domain"/>
    <property type="match status" value="1"/>
</dbReference>
<evidence type="ECO:0000313" key="8">
    <source>
        <dbReference type="Proteomes" id="UP001595615"/>
    </source>
</evidence>
<dbReference type="Proteomes" id="UP001595615">
    <property type="component" value="Unassembled WGS sequence"/>
</dbReference>
<dbReference type="InterPro" id="IPR036388">
    <property type="entry name" value="WH-like_DNA-bd_sf"/>
</dbReference>